<dbReference type="Proteomes" id="UP001465668">
    <property type="component" value="Unassembled WGS sequence"/>
</dbReference>
<dbReference type="InterPro" id="IPR020846">
    <property type="entry name" value="MFS_dom"/>
</dbReference>
<comment type="subcellular location">
    <subcellularLocation>
        <location evidence="1">Membrane</location>
        <topology evidence="1">Multi-pass membrane protein</topology>
    </subcellularLocation>
</comment>
<evidence type="ECO:0000256" key="5">
    <source>
        <dbReference type="ARBA" id="ARBA00022989"/>
    </source>
</evidence>
<evidence type="ECO:0000256" key="8">
    <source>
        <dbReference type="SAM" id="Phobius"/>
    </source>
</evidence>
<feature type="transmembrane region" description="Helical" evidence="8">
    <location>
        <begin position="202"/>
        <end position="224"/>
    </location>
</feature>
<evidence type="ECO:0000256" key="6">
    <source>
        <dbReference type="ARBA" id="ARBA00023136"/>
    </source>
</evidence>
<feature type="transmembrane region" description="Helical" evidence="8">
    <location>
        <begin position="351"/>
        <end position="374"/>
    </location>
</feature>
<evidence type="ECO:0000313" key="11">
    <source>
        <dbReference type="Proteomes" id="UP001465668"/>
    </source>
</evidence>
<comment type="caution">
    <text evidence="10">The sequence shown here is derived from an EMBL/GenBank/DDBJ whole genome shotgun (WGS) entry which is preliminary data.</text>
</comment>
<dbReference type="SUPFAM" id="SSF103473">
    <property type="entry name" value="MFS general substrate transporter"/>
    <property type="match status" value="1"/>
</dbReference>
<evidence type="ECO:0000256" key="2">
    <source>
        <dbReference type="ARBA" id="ARBA00010992"/>
    </source>
</evidence>
<evidence type="ECO:0000256" key="1">
    <source>
        <dbReference type="ARBA" id="ARBA00004141"/>
    </source>
</evidence>
<gene>
    <name evidence="10" type="ORF">SCAR479_04203</name>
</gene>
<reference evidence="10 11" key="1">
    <citation type="submission" date="2024-02" db="EMBL/GenBank/DDBJ databases">
        <title>First draft genome assembly of two strains of Seiridium cardinale.</title>
        <authorList>
            <person name="Emiliani G."/>
            <person name="Scali E."/>
        </authorList>
    </citation>
    <scope>NUCLEOTIDE SEQUENCE [LARGE SCALE GENOMIC DNA]</scope>
    <source>
        <strain evidence="10 11">BM-138-000479</strain>
    </source>
</reference>
<feature type="transmembrane region" description="Helical" evidence="8">
    <location>
        <begin position="517"/>
        <end position="533"/>
    </location>
</feature>
<feature type="transmembrane region" description="Helical" evidence="8">
    <location>
        <begin position="171"/>
        <end position="196"/>
    </location>
</feature>
<keyword evidence="3 7" id="KW-0813">Transport</keyword>
<proteinExistence type="inferred from homology"/>
<dbReference type="InterPro" id="IPR003663">
    <property type="entry name" value="Sugar/inositol_transpt"/>
</dbReference>
<keyword evidence="4 8" id="KW-0812">Transmembrane</keyword>
<feature type="transmembrane region" description="Helical" evidence="8">
    <location>
        <begin position="488"/>
        <end position="505"/>
    </location>
</feature>
<dbReference type="EMBL" id="JARVKM010000013">
    <property type="protein sequence ID" value="KAK9778967.1"/>
    <property type="molecule type" value="Genomic_DNA"/>
</dbReference>
<feature type="transmembrane region" description="Helical" evidence="8">
    <location>
        <begin position="231"/>
        <end position="251"/>
    </location>
</feature>
<keyword evidence="6 8" id="KW-0472">Membrane</keyword>
<feature type="transmembrane region" description="Helical" evidence="8">
    <location>
        <begin position="257"/>
        <end position="280"/>
    </location>
</feature>
<feature type="transmembrane region" description="Helical" evidence="8">
    <location>
        <begin position="414"/>
        <end position="434"/>
    </location>
</feature>
<sequence length="589" mass="65254">MATSDINPASVAGKEIEPQSLAQSAITTGERTDLKKKVGGIVRDGQHTHIDESIARKIAANVDDFMTLVNEADEANNRERDMKLSTAFKTYPKAIGWSVILSSCLIMEGYDTSIVGSYLAYPAFKDKFGTLGPSGQITIPSSWQNGISGATNVGEIIAGWTSERWGYRYTILSALIAITGFIFFPFFAQSLTLFLIGEFCQGLAWGVFQTMTVAYAVEVCPVPLRHYLTTYANLCWIIGQFIASGVLVGLVNRSDDWGYRIPFALQWVWPIPIGIGCIFAPESPWWCVRHGRCEQAERSLKRLARSSGFSQRDADAAMALMTYTDEMEKQVSEGTRYRDCFKGTDLRRTEIVCMTWLAQTMSGTVVGGLGAFFYQQAGISSEDSFKLGWGQNALNFVGTVCTWFILNKVGRRKLMFSGMCVMFVLLIITGRMGINAQPSTAESWAAGSMVVLLSAVANFSVGPVVYTIVSEIPSTRVRAKSIILARNAYNAINIAFVNVVAYRQLNPNEWNWGPKAAFFWAGINAIFTTYIFFRLPETKGRTFAELDILFENHVPARKFASTKIETLVEGTEVVQKEQADQITGVQEKR</sequence>
<accession>A0ABR2XYU7</accession>
<evidence type="ECO:0000256" key="3">
    <source>
        <dbReference type="ARBA" id="ARBA00022448"/>
    </source>
</evidence>
<keyword evidence="11" id="KW-1185">Reference proteome</keyword>
<protein>
    <recommendedName>
        <fullName evidence="9">Major facilitator superfamily (MFS) profile domain-containing protein</fullName>
    </recommendedName>
</protein>
<comment type="similarity">
    <text evidence="2 7">Belongs to the major facilitator superfamily. Sugar transporter (TC 2.A.1.1) family.</text>
</comment>
<feature type="domain" description="Major facilitator superfamily (MFS) profile" evidence="9">
    <location>
        <begin position="97"/>
        <end position="539"/>
    </location>
</feature>
<dbReference type="PANTHER" id="PTHR48022">
    <property type="entry name" value="PLASTIDIC GLUCOSE TRANSPORTER 4"/>
    <property type="match status" value="1"/>
</dbReference>
<evidence type="ECO:0000256" key="4">
    <source>
        <dbReference type="ARBA" id="ARBA00022692"/>
    </source>
</evidence>
<feature type="transmembrane region" description="Helical" evidence="8">
    <location>
        <begin position="446"/>
        <end position="468"/>
    </location>
</feature>
<keyword evidence="5 8" id="KW-1133">Transmembrane helix</keyword>
<dbReference type="InterPro" id="IPR050360">
    <property type="entry name" value="MFS_Sugar_Transporters"/>
</dbReference>
<dbReference type="InterPro" id="IPR036259">
    <property type="entry name" value="MFS_trans_sf"/>
</dbReference>
<evidence type="ECO:0000313" key="10">
    <source>
        <dbReference type="EMBL" id="KAK9778967.1"/>
    </source>
</evidence>
<name>A0ABR2XYU7_9PEZI</name>
<dbReference type="Pfam" id="PF00083">
    <property type="entry name" value="Sugar_tr"/>
    <property type="match status" value="1"/>
</dbReference>
<dbReference type="InterPro" id="IPR005828">
    <property type="entry name" value="MFS_sugar_transport-like"/>
</dbReference>
<feature type="transmembrane region" description="Helical" evidence="8">
    <location>
        <begin position="389"/>
        <end position="407"/>
    </location>
</feature>
<dbReference type="Gene3D" id="1.20.1250.20">
    <property type="entry name" value="MFS general substrate transporter like domains"/>
    <property type="match status" value="1"/>
</dbReference>
<evidence type="ECO:0000256" key="7">
    <source>
        <dbReference type="RuleBase" id="RU003346"/>
    </source>
</evidence>
<dbReference type="NCBIfam" id="TIGR00879">
    <property type="entry name" value="SP"/>
    <property type="match status" value="1"/>
</dbReference>
<dbReference type="PANTHER" id="PTHR48022:SF5">
    <property type="entry name" value="ALPHA-GLUCOSIDES PERMEASE MPH2-RELATED"/>
    <property type="match status" value="1"/>
</dbReference>
<organism evidence="10 11">
    <name type="scientific">Seiridium cardinale</name>
    <dbReference type="NCBI Taxonomy" id="138064"/>
    <lineage>
        <taxon>Eukaryota</taxon>
        <taxon>Fungi</taxon>
        <taxon>Dikarya</taxon>
        <taxon>Ascomycota</taxon>
        <taxon>Pezizomycotina</taxon>
        <taxon>Sordariomycetes</taxon>
        <taxon>Xylariomycetidae</taxon>
        <taxon>Amphisphaeriales</taxon>
        <taxon>Sporocadaceae</taxon>
        <taxon>Seiridium</taxon>
    </lineage>
</organism>
<evidence type="ECO:0000259" key="9">
    <source>
        <dbReference type="PROSITE" id="PS50850"/>
    </source>
</evidence>
<dbReference type="PROSITE" id="PS50850">
    <property type="entry name" value="MFS"/>
    <property type="match status" value="1"/>
</dbReference>